<comment type="cofactor">
    <cofactor evidence="1">
        <name>Mg(2+)</name>
        <dbReference type="ChEBI" id="CHEBI:18420"/>
    </cofactor>
</comment>
<dbReference type="Proteomes" id="UP000286147">
    <property type="component" value="Unassembled WGS sequence"/>
</dbReference>
<keyword evidence="11" id="KW-0234">DNA repair</keyword>
<evidence type="ECO:0000256" key="8">
    <source>
        <dbReference type="ARBA" id="ARBA00022801"/>
    </source>
</evidence>
<comment type="caution">
    <text evidence="14">The sequence shown here is derived from an EMBL/GenBank/DDBJ whole genome shotgun (WGS) entry which is preliminary data.</text>
</comment>
<dbReference type="GO" id="GO:0016787">
    <property type="term" value="F:hydrolase activity"/>
    <property type="evidence" value="ECO:0007669"/>
    <property type="project" value="UniProtKB-KW"/>
</dbReference>
<dbReference type="AlphaFoldDB" id="A0A412CHF7"/>
<evidence type="ECO:0000313" key="15">
    <source>
        <dbReference type="Proteomes" id="UP000286147"/>
    </source>
</evidence>
<evidence type="ECO:0000256" key="13">
    <source>
        <dbReference type="ARBA" id="ARBA00029523"/>
    </source>
</evidence>
<comment type="subcellular location">
    <subcellularLocation>
        <location evidence="2">Cytoplasm</location>
    </subcellularLocation>
</comment>
<dbReference type="InterPro" id="IPR011335">
    <property type="entry name" value="Restrct_endonuc-II-like"/>
</dbReference>
<evidence type="ECO:0000256" key="1">
    <source>
        <dbReference type="ARBA" id="ARBA00001946"/>
    </source>
</evidence>
<dbReference type="EMBL" id="QRTP01000001">
    <property type="protein sequence ID" value="RGQ87027.1"/>
    <property type="molecule type" value="Genomic_DNA"/>
</dbReference>
<keyword evidence="6" id="KW-0255">Endonuclease</keyword>
<sequence length="184" mass="21566">MNLQKNRSQISRVNNAQSQIFENQIIMACMGYINEKRAYIEKTPEPFRVISKNHTTGVFTGRFIKYKNAQPDFKGTIFGGSAICFEAKQTMKDKIKISVLTDYQEQALELHYQLGAITGICINLNNDFYFVPYSLWRLCKEQWDRQYFTKEDLKEYKVRFNGAVNFLDFVNGNKVEFMKEFVKG</sequence>
<evidence type="ECO:0000256" key="7">
    <source>
        <dbReference type="ARBA" id="ARBA00022763"/>
    </source>
</evidence>
<evidence type="ECO:0000313" key="14">
    <source>
        <dbReference type="EMBL" id="RGQ87027.1"/>
    </source>
</evidence>
<evidence type="ECO:0000256" key="2">
    <source>
        <dbReference type="ARBA" id="ARBA00004496"/>
    </source>
</evidence>
<proteinExistence type="inferred from homology"/>
<dbReference type="GO" id="GO:0005737">
    <property type="term" value="C:cytoplasm"/>
    <property type="evidence" value="ECO:0007669"/>
    <property type="project" value="UniProtKB-SubCell"/>
</dbReference>
<dbReference type="Gene3D" id="3.40.1350.10">
    <property type="match status" value="1"/>
</dbReference>
<keyword evidence="7" id="KW-0227">DNA damage</keyword>
<dbReference type="GO" id="GO:0004519">
    <property type="term" value="F:endonuclease activity"/>
    <property type="evidence" value="ECO:0007669"/>
    <property type="project" value="UniProtKB-KW"/>
</dbReference>
<evidence type="ECO:0000256" key="6">
    <source>
        <dbReference type="ARBA" id="ARBA00022759"/>
    </source>
</evidence>
<dbReference type="GO" id="GO:0006310">
    <property type="term" value="P:DNA recombination"/>
    <property type="evidence" value="ECO:0007669"/>
    <property type="project" value="UniProtKB-KW"/>
</dbReference>
<gene>
    <name evidence="14" type="ORF">DWY77_00220</name>
</gene>
<dbReference type="GO" id="GO:0046872">
    <property type="term" value="F:metal ion binding"/>
    <property type="evidence" value="ECO:0007669"/>
    <property type="project" value="UniProtKB-KW"/>
</dbReference>
<organism evidence="14 15">
    <name type="scientific">Megamonas rupellensis</name>
    <dbReference type="NCBI Taxonomy" id="491921"/>
    <lineage>
        <taxon>Bacteria</taxon>
        <taxon>Bacillati</taxon>
        <taxon>Bacillota</taxon>
        <taxon>Negativicutes</taxon>
        <taxon>Selenomonadales</taxon>
        <taxon>Selenomonadaceae</taxon>
        <taxon>Megamonas</taxon>
    </lineage>
</organism>
<protein>
    <recommendedName>
        <fullName evidence="13">Holliday junction resolvase RecU</fullName>
    </recommendedName>
</protein>
<evidence type="ECO:0000256" key="11">
    <source>
        <dbReference type="ARBA" id="ARBA00023204"/>
    </source>
</evidence>
<dbReference type="GO" id="GO:0006281">
    <property type="term" value="P:DNA repair"/>
    <property type="evidence" value="ECO:0007669"/>
    <property type="project" value="UniProtKB-KW"/>
</dbReference>
<accession>A0A412CHF7</accession>
<keyword evidence="4" id="KW-0540">Nuclease</keyword>
<keyword evidence="5" id="KW-0479">Metal-binding</keyword>
<evidence type="ECO:0000256" key="5">
    <source>
        <dbReference type="ARBA" id="ARBA00022723"/>
    </source>
</evidence>
<keyword evidence="9" id="KW-0460">Magnesium</keyword>
<evidence type="ECO:0000256" key="4">
    <source>
        <dbReference type="ARBA" id="ARBA00022722"/>
    </source>
</evidence>
<keyword evidence="8" id="KW-0378">Hydrolase</keyword>
<evidence type="ECO:0000256" key="10">
    <source>
        <dbReference type="ARBA" id="ARBA00023172"/>
    </source>
</evidence>
<dbReference type="Pfam" id="PF03838">
    <property type="entry name" value="RecU"/>
    <property type="match status" value="1"/>
</dbReference>
<evidence type="ECO:0000256" key="3">
    <source>
        <dbReference type="ARBA" id="ARBA00022490"/>
    </source>
</evidence>
<reference evidence="14 15" key="1">
    <citation type="submission" date="2018-08" db="EMBL/GenBank/DDBJ databases">
        <title>A genome reference for cultivated species of the human gut microbiota.</title>
        <authorList>
            <person name="Zou Y."/>
            <person name="Xue W."/>
            <person name="Luo G."/>
        </authorList>
    </citation>
    <scope>NUCLEOTIDE SEQUENCE [LARGE SCALE GENOMIC DNA]</scope>
    <source>
        <strain evidence="14 15">AF27-12</strain>
    </source>
</reference>
<keyword evidence="10" id="KW-0233">DNA recombination</keyword>
<dbReference type="SUPFAM" id="SSF52980">
    <property type="entry name" value="Restriction endonuclease-like"/>
    <property type="match status" value="1"/>
</dbReference>
<keyword evidence="3" id="KW-0963">Cytoplasm</keyword>
<dbReference type="GO" id="GO:0003676">
    <property type="term" value="F:nucleic acid binding"/>
    <property type="evidence" value="ECO:0007669"/>
    <property type="project" value="InterPro"/>
</dbReference>
<comment type="similarity">
    <text evidence="12">Belongs to the RecU family.</text>
</comment>
<evidence type="ECO:0000256" key="12">
    <source>
        <dbReference type="ARBA" id="ARBA00023447"/>
    </source>
</evidence>
<dbReference type="InterPro" id="IPR011856">
    <property type="entry name" value="tRNA_endonuc-like_dom_sf"/>
</dbReference>
<name>A0A412CHF7_9FIRM</name>
<dbReference type="InterPro" id="IPR004612">
    <property type="entry name" value="Resolv_RecU"/>
</dbReference>
<evidence type="ECO:0000256" key="9">
    <source>
        <dbReference type="ARBA" id="ARBA00022842"/>
    </source>
</evidence>